<protein>
    <submittedName>
        <fullName evidence="1">Uncharacterized protein</fullName>
    </submittedName>
</protein>
<dbReference type="AlphaFoldDB" id="A0A0C9UE91"/>
<evidence type="ECO:0000313" key="1">
    <source>
        <dbReference type="EMBL" id="KIJ23490.1"/>
    </source>
</evidence>
<dbReference type="HOGENOM" id="CLU_1042705_0_0_1"/>
<proteinExistence type="predicted"/>
<gene>
    <name evidence="1" type="ORF">M422DRAFT_275914</name>
</gene>
<dbReference type="Proteomes" id="UP000054279">
    <property type="component" value="Unassembled WGS sequence"/>
</dbReference>
<evidence type="ECO:0000313" key="2">
    <source>
        <dbReference type="Proteomes" id="UP000054279"/>
    </source>
</evidence>
<dbReference type="EMBL" id="KN837657">
    <property type="protein sequence ID" value="KIJ23490.1"/>
    <property type="molecule type" value="Genomic_DNA"/>
</dbReference>
<organism evidence="1 2">
    <name type="scientific">Sphaerobolus stellatus (strain SS14)</name>
    <dbReference type="NCBI Taxonomy" id="990650"/>
    <lineage>
        <taxon>Eukaryota</taxon>
        <taxon>Fungi</taxon>
        <taxon>Dikarya</taxon>
        <taxon>Basidiomycota</taxon>
        <taxon>Agaricomycotina</taxon>
        <taxon>Agaricomycetes</taxon>
        <taxon>Phallomycetidae</taxon>
        <taxon>Geastrales</taxon>
        <taxon>Sphaerobolaceae</taxon>
        <taxon>Sphaerobolus</taxon>
    </lineage>
</organism>
<reference evidence="1 2" key="1">
    <citation type="submission" date="2014-06" db="EMBL/GenBank/DDBJ databases">
        <title>Evolutionary Origins and Diversification of the Mycorrhizal Mutualists.</title>
        <authorList>
            <consortium name="DOE Joint Genome Institute"/>
            <consortium name="Mycorrhizal Genomics Consortium"/>
            <person name="Kohler A."/>
            <person name="Kuo A."/>
            <person name="Nagy L.G."/>
            <person name="Floudas D."/>
            <person name="Copeland A."/>
            <person name="Barry K.W."/>
            <person name="Cichocki N."/>
            <person name="Veneault-Fourrey C."/>
            <person name="LaButti K."/>
            <person name="Lindquist E.A."/>
            <person name="Lipzen A."/>
            <person name="Lundell T."/>
            <person name="Morin E."/>
            <person name="Murat C."/>
            <person name="Riley R."/>
            <person name="Ohm R."/>
            <person name="Sun H."/>
            <person name="Tunlid A."/>
            <person name="Henrissat B."/>
            <person name="Grigoriev I.V."/>
            <person name="Hibbett D.S."/>
            <person name="Martin F."/>
        </authorList>
    </citation>
    <scope>NUCLEOTIDE SEQUENCE [LARGE SCALE GENOMIC DNA]</scope>
    <source>
        <strain evidence="1 2">SS14</strain>
    </source>
</reference>
<sequence>MPPKPVSKLSATMQNSIDTGIGLWLVPGSNPALFQRDHFIAYIYGAVHRLPEPHQEATMCFILDIPKYDRNSILFNQDDLARVLVILSKAQLTRDAFDSRQLPNLLANINDGNVPEMLDFQDIGINWASEIFVRQSHAKIEDVTGFVEKHRAIEAITELAVKELGDFRYALMNFENIWNMVDVLKQQQLDRDGLYLLIYFLALANRNSTIPPSLPLGIRNLMLEECDEILVNQTFWKILYIIDGAARLEPLSTPDRLHCQHPNVIRR</sequence>
<accession>A0A0C9UE91</accession>
<name>A0A0C9UE91_SPHS4</name>
<keyword evidence="2" id="KW-1185">Reference proteome</keyword>